<dbReference type="KEGG" id="rsz:130506343"/>
<proteinExistence type="predicted"/>
<reference evidence="3" key="1">
    <citation type="submission" date="2025-08" db="UniProtKB">
        <authorList>
            <consortium name="RefSeq"/>
        </authorList>
    </citation>
    <scope>IDENTIFICATION</scope>
    <source>
        <tissue evidence="3">Leaf</tissue>
    </source>
</reference>
<dbReference type="RefSeq" id="XP_056856962.1">
    <property type="nucleotide sequence ID" value="XM_057000982.1"/>
</dbReference>
<dbReference type="GeneID" id="130506343"/>
<feature type="compositionally biased region" description="Basic and acidic residues" evidence="1">
    <location>
        <begin position="337"/>
        <end position="360"/>
    </location>
</feature>
<name>A0A9W3CZN0_RAPSA</name>
<feature type="compositionally biased region" description="Basic and acidic residues" evidence="1">
    <location>
        <begin position="418"/>
        <end position="442"/>
    </location>
</feature>
<dbReference type="Gene3D" id="3.90.70.10">
    <property type="entry name" value="Cysteine proteinases"/>
    <property type="match status" value="1"/>
</dbReference>
<sequence>MGKGKKKKGVSLEPKVPTKPANWKKLPKQCLKTLADVGLCEIKDWALKIIMDDWLCREAKSTDRTGPFHISCYVPTVAFLCWIVSDPVFTELLKGTNWKDVLGYIRDQFYHVICWAYASSDLVSAVRVIRKWEDRYIPLSPWYLSSTVAPEKLGTCKSANPGHRCYESTMARALAHIAKEGIPDECPEDCIFNCCESPPTSAKKTYIKHFLTFKTLEKALAHLHIQPIGASLVVFSDLAKPTEDIYYGPLSKKSVFVGYHGVDIVAIEIFRGELVALCKMSNGTEVANQGYVRVSLRVMYMPIFCDIADAVHPTLKPQHLLSNFCCPYMDEAPRENLKRKLKQDHDSETTKKPRHADEPSSSKTPSDLILDDNENKGQHRQEVKKTPKVLDRKAQRRLLEKERKAEEKLLKKQRKQERKAEDKLLANERKAKELPKKEKSSG</sequence>
<accession>A0A9W3CZN0</accession>
<gene>
    <name evidence="3" type="primary">LOC130506343</name>
</gene>
<dbReference type="InterPro" id="IPR038765">
    <property type="entry name" value="Papain-like_cys_pep_sf"/>
</dbReference>
<dbReference type="CDD" id="cd22265">
    <property type="entry name" value="UDM1_RNF168"/>
    <property type="match status" value="1"/>
</dbReference>
<evidence type="ECO:0000313" key="2">
    <source>
        <dbReference type="Proteomes" id="UP000504610"/>
    </source>
</evidence>
<keyword evidence="2" id="KW-1185">Reference proteome</keyword>
<organism evidence="2 3">
    <name type="scientific">Raphanus sativus</name>
    <name type="common">Radish</name>
    <name type="synonym">Raphanus raphanistrum var. sativus</name>
    <dbReference type="NCBI Taxonomy" id="3726"/>
    <lineage>
        <taxon>Eukaryota</taxon>
        <taxon>Viridiplantae</taxon>
        <taxon>Streptophyta</taxon>
        <taxon>Embryophyta</taxon>
        <taxon>Tracheophyta</taxon>
        <taxon>Spermatophyta</taxon>
        <taxon>Magnoliopsida</taxon>
        <taxon>eudicotyledons</taxon>
        <taxon>Gunneridae</taxon>
        <taxon>Pentapetalae</taxon>
        <taxon>rosids</taxon>
        <taxon>malvids</taxon>
        <taxon>Brassicales</taxon>
        <taxon>Brassicaceae</taxon>
        <taxon>Brassiceae</taxon>
        <taxon>Raphanus</taxon>
    </lineage>
</organism>
<dbReference type="OrthoDB" id="1055604at2759"/>
<dbReference type="Proteomes" id="UP000504610">
    <property type="component" value="Unplaced"/>
</dbReference>
<protein>
    <submittedName>
        <fullName evidence="3">Uncharacterized protein LOC130506343 isoform X1</fullName>
    </submittedName>
</protein>
<evidence type="ECO:0000256" key="1">
    <source>
        <dbReference type="SAM" id="MobiDB-lite"/>
    </source>
</evidence>
<dbReference type="SUPFAM" id="SSF54001">
    <property type="entry name" value="Cysteine proteinases"/>
    <property type="match status" value="1"/>
</dbReference>
<feature type="compositionally biased region" description="Basic and acidic residues" evidence="1">
    <location>
        <begin position="373"/>
        <end position="410"/>
    </location>
</feature>
<dbReference type="CDD" id="cd02619">
    <property type="entry name" value="Peptidase_C1"/>
    <property type="match status" value="1"/>
</dbReference>
<evidence type="ECO:0000313" key="3">
    <source>
        <dbReference type="RefSeq" id="XP_056856962.1"/>
    </source>
</evidence>
<dbReference type="AlphaFoldDB" id="A0A9W3CZN0"/>
<feature type="region of interest" description="Disordered" evidence="1">
    <location>
        <begin position="337"/>
        <end position="442"/>
    </location>
</feature>